<gene>
    <name evidence="2" type="primary">amaP</name>
    <name evidence="2" type="ORF">ESZ47_02975</name>
</gene>
<dbReference type="RefSeq" id="WP_148604600.1">
    <property type="nucleotide sequence ID" value="NZ_BSUV01000001.1"/>
</dbReference>
<keyword evidence="1" id="KW-1133">Transmembrane helix</keyword>
<dbReference type="OrthoDB" id="2142922at2"/>
<evidence type="ECO:0000313" key="2">
    <source>
        <dbReference type="EMBL" id="TYC47112.1"/>
    </source>
</evidence>
<accession>A0A6P2CPS0</accession>
<dbReference type="Proteomes" id="UP000442244">
    <property type="component" value="Unassembled WGS sequence"/>
</dbReference>
<comment type="caution">
    <text evidence="2">The sequence shown here is derived from an EMBL/GenBank/DDBJ whole genome shotgun (WGS) entry which is preliminary data.</text>
</comment>
<evidence type="ECO:0000256" key="1">
    <source>
        <dbReference type="SAM" id="Phobius"/>
    </source>
</evidence>
<feature type="transmembrane region" description="Helical" evidence="1">
    <location>
        <begin position="49"/>
        <end position="72"/>
    </location>
</feature>
<dbReference type="NCBIfam" id="NF033218">
    <property type="entry name" value="anchor_AmaP"/>
    <property type="match status" value="1"/>
</dbReference>
<sequence>MKKSKKILLIIFNLGYLVGISLLIWPDILSEVAGLLERFGVHVDFQSNIFVYYYGIVLLVLTALALLFVLVWPIQLPDVPLKQTKDGRLALSNYGISQFIKTQLSGKDLSNIKVTLKNTRRQRKFYIVADSVYKQATVEELPNISYNLTKSLNELLAGVNRLPIKVDIKVNQKSSSKRKVTRVI</sequence>
<protein>
    <submittedName>
        <fullName evidence="2">Alkaline shock response membrane anchor protein AmaP</fullName>
    </submittedName>
</protein>
<keyword evidence="1" id="KW-0812">Transmembrane</keyword>
<name>A0A6P2CPS0_9LACO</name>
<keyword evidence="3" id="KW-1185">Reference proteome</keyword>
<feature type="transmembrane region" description="Helical" evidence="1">
    <location>
        <begin position="7"/>
        <end position="29"/>
    </location>
</feature>
<organism evidence="2 3">
    <name type="scientific">Leuconostoc litchii</name>
    <dbReference type="NCBI Taxonomy" id="1981069"/>
    <lineage>
        <taxon>Bacteria</taxon>
        <taxon>Bacillati</taxon>
        <taxon>Bacillota</taxon>
        <taxon>Bacilli</taxon>
        <taxon>Lactobacillales</taxon>
        <taxon>Lactobacillaceae</taxon>
        <taxon>Leuconostoc</taxon>
    </lineage>
</organism>
<dbReference type="AlphaFoldDB" id="A0A6P2CPS0"/>
<keyword evidence="1" id="KW-0472">Membrane</keyword>
<proteinExistence type="predicted"/>
<reference evidence="2 3" key="1">
    <citation type="submission" date="2019-01" db="EMBL/GenBank/DDBJ databases">
        <title>Leuconostoc litchii sp. nov., a novel lactic acid bacterium isolated from lychee.</title>
        <authorList>
            <person name="Wang L.-T."/>
        </authorList>
    </citation>
    <scope>NUCLEOTIDE SEQUENCE [LARGE SCALE GENOMIC DNA]</scope>
    <source>
        <strain evidence="2 3">MB7</strain>
    </source>
</reference>
<evidence type="ECO:0000313" key="3">
    <source>
        <dbReference type="Proteomes" id="UP000442244"/>
    </source>
</evidence>
<dbReference type="EMBL" id="SDGY01000001">
    <property type="protein sequence ID" value="TYC47112.1"/>
    <property type="molecule type" value="Genomic_DNA"/>
</dbReference>